<proteinExistence type="inferred from homology"/>
<gene>
    <name evidence="3" type="ORF">BJ998_007985</name>
</gene>
<dbReference type="EMBL" id="JACHIR010000002">
    <property type="protein sequence ID" value="MBB5896726.1"/>
    <property type="molecule type" value="Genomic_DNA"/>
</dbReference>
<evidence type="ECO:0000256" key="1">
    <source>
        <dbReference type="ARBA" id="ARBA00008791"/>
    </source>
</evidence>
<dbReference type="InterPro" id="IPR006016">
    <property type="entry name" value="UspA"/>
</dbReference>
<keyword evidence="4" id="KW-1185">Reference proteome</keyword>
<feature type="domain" description="UspA" evidence="2">
    <location>
        <begin position="6"/>
        <end position="127"/>
    </location>
</feature>
<dbReference type="PANTHER" id="PTHR46268">
    <property type="entry name" value="STRESS RESPONSE PROTEIN NHAX"/>
    <property type="match status" value="1"/>
</dbReference>
<dbReference type="Gene3D" id="3.40.50.620">
    <property type="entry name" value="HUPs"/>
    <property type="match status" value="2"/>
</dbReference>
<dbReference type="Pfam" id="PF00582">
    <property type="entry name" value="Usp"/>
    <property type="match status" value="2"/>
</dbReference>
<dbReference type="SUPFAM" id="SSF52402">
    <property type="entry name" value="Adenine nucleotide alpha hydrolases-like"/>
    <property type="match status" value="2"/>
</dbReference>
<accession>A0A7W9KQ98</accession>
<feature type="domain" description="UspA" evidence="2">
    <location>
        <begin position="140"/>
        <end position="276"/>
    </location>
</feature>
<dbReference type="PANTHER" id="PTHR46268:SF6">
    <property type="entry name" value="UNIVERSAL STRESS PROTEIN UP12"/>
    <property type="match status" value="1"/>
</dbReference>
<comment type="similarity">
    <text evidence="1">Belongs to the universal stress protein A family.</text>
</comment>
<evidence type="ECO:0000313" key="4">
    <source>
        <dbReference type="Proteomes" id="UP000585638"/>
    </source>
</evidence>
<sequence>MTTAAIVVGIDGSDSARHAVVWAAREAARRKIRLVIAHVAPDLPAVVAQARAWLDDAGAAAGHAAPTVTTSAELLCGPVVETLAAVSTWADTLVLGTRGLGGFAGLLVGSTAIGVTTRASCPVVVVRTPGPRAPLPTSGPIVVGVDGGTAEEAIEWAFTEAALHDTLLIAVHTWTEGRFGHGWDAVPYAVDFQALDDSMRVMLSDRMAHWREKFPGVPLELVTALDSPAHALVEQSKQARLVVVGTRGHGPFAGALLGSTSHALLHHSACPVAVVRTTS</sequence>
<comment type="caution">
    <text evidence="3">The sequence shown here is derived from an EMBL/GenBank/DDBJ whole genome shotgun (WGS) entry which is preliminary data.</text>
</comment>
<dbReference type="InterPro" id="IPR006015">
    <property type="entry name" value="Universal_stress_UspA"/>
</dbReference>
<evidence type="ECO:0000259" key="2">
    <source>
        <dbReference type="Pfam" id="PF00582"/>
    </source>
</evidence>
<dbReference type="RefSeq" id="WP_184869241.1">
    <property type="nucleotide sequence ID" value="NZ_BAAAWY010000004.1"/>
</dbReference>
<organism evidence="3 4">
    <name type="scientific">Kutzneria kofuensis</name>
    <dbReference type="NCBI Taxonomy" id="103725"/>
    <lineage>
        <taxon>Bacteria</taxon>
        <taxon>Bacillati</taxon>
        <taxon>Actinomycetota</taxon>
        <taxon>Actinomycetes</taxon>
        <taxon>Pseudonocardiales</taxon>
        <taxon>Pseudonocardiaceae</taxon>
        <taxon>Kutzneria</taxon>
    </lineage>
</organism>
<dbReference type="PRINTS" id="PR01438">
    <property type="entry name" value="UNVRSLSTRESS"/>
</dbReference>
<dbReference type="Proteomes" id="UP000585638">
    <property type="component" value="Unassembled WGS sequence"/>
</dbReference>
<evidence type="ECO:0000313" key="3">
    <source>
        <dbReference type="EMBL" id="MBB5896726.1"/>
    </source>
</evidence>
<dbReference type="InterPro" id="IPR014729">
    <property type="entry name" value="Rossmann-like_a/b/a_fold"/>
</dbReference>
<name>A0A7W9KQ98_9PSEU</name>
<dbReference type="AlphaFoldDB" id="A0A7W9KQ98"/>
<reference evidence="3 4" key="1">
    <citation type="submission" date="2020-08" db="EMBL/GenBank/DDBJ databases">
        <title>Sequencing the genomes of 1000 actinobacteria strains.</title>
        <authorList>
            <person name="Klenk H.-P."/>
        </authorList>
    </citation>
    <scope>NUCLEOTIDE SEQUENCE [LARGE SCALE GENOMIC DNA]</scope>
    <source>
        <strain evidence="3 4">DSM 43851</strain>
    </source>
</reference>
<protein>
    <submittedName>
        <fullName evidence="3">Nucleotide-binding universal stress UspA family protein</fullName>
    </submittedName>
</protein>